<keyword evidence="6" id="KW-1185">Reference proteome</keyword>
<dbReference type="InterPro" id="IPR018976">
    <property type="entry name" value="Imelysin-like"/>
</dbReference>
<sequence>MKYQKAIVYVSLFCGALALNISCGSDDNQAVVETISIEEGRRLQIENLYDAQIEPLQAEHIALTQKLMEAVNAFKELPTEKSLTDLKNTWSEAFMFWEQAEAYNIGVVRNSFVHSQIHEWPVNVDAIKGSIAGETVIDEDYIANLGVLSKGYGAIEYLLFHTTEAKVLDEMSADENAQNRLDYLVSLAKNLNTNAKSLQELWVATESSFKTRLESGVNGSQNLTVNAVIAELETIKLKKLEQIINNAESPELRLEAFYSGTSREAILVNLEVLQKTYTGNFEGEGFGMEDYLVDVLDRADLNDLILDEFHEAIALFNETDESLQNLAVNNPEKIVELRDAVTEIIALLKNDYSSAANIVVTFNDNDGD</sequence>
<reference evidence="6" key="2">
    <citation type="submission" date="2023-07" db="EMBL/GenBank/DDBJ databases">
        <title>Zobellia barbeyronii sp. nov., a new marine flavobacterium, isolated from green and red algae.</title>
        <authorList>
            <person name="Nedashkovskaya O.I."/>
            <person name="Otstavnykh N."/>
            <person name="Zhukova N."/>
            <person name="Guzev K."/>
            <person name="Chausova V."/>
            <person name="Tekutyeva L."/>
            <person name="Mikhailov V."/>
            <person name="Isaeva M."/>
        </authorList>
    </citation>
    <scope>NUCLEOTIDE SEQUENCE [LARGE SCALE GENOMIC DNA]</scope>
    <source>
        <strain evidence="6">KMM 6746</strain>
    </source>
</reference>
<dbReference type="Proteomes" id="UP000740413">
    <property type="component" value="Unassembled WGS sequence"/>
</dbReference>
<name>A0ABS5WHL1_9FLAO</name>
<evidence type="ECO:0000256" key="3">
    <source>
        <dbReference type="SAM" id="SignalP"/>
    </source>
</evidence>
<dbReference type="Pfam" id="PF09375">
    <property type="entry name" value="Peptidase_M75"/>
    <property type="match status" value="1"/>
</dbReference>
<dbReference type="Gene3D" id="1.20.1420.20">
    <property type="entry name" value="M75 peptidase, HXXE motif"/>
    <property type="match status" value="1"/>
</dbReference>
<proteinExistence type="predicted"/>
<evidence type="ECO:0000256" key="2">
    <source>
        <dbReference type="ARBA" id="ARBA00022729"/>
    </source>
</evidence>
<dbReference type="InterPro" id="IPR034984">
    <property type="entry name" value="Imelysin-like_IPPA"/>
</dbReference>
<comment type="caution">
    <text evidence="5">The sequence shown here is derived from an EMBL/GenBank/DDBJ whole genome shotgun (WGS) entry which is preliminary data.</text>
</comment>
<dbReference type="EMBL" id="JACATN010000004">
    <property type="protein sequence ID" value="MBT2162747.1"/>
    <property type="molecule type" value="Genomic_DNA"/>
</dbReference>
<gene>
    <name evidence="5" type="ORF">HW347_15875</name>
</gene>
<evidence type="ECO:0000259" key="4">
    <source>
        <dbReference type="Pfam" id="PF09375"/>
    </source>
</evidence>
<comment type="subcellular location">
    <subcellularLocation>
        <location evidence="1">Cell envelope</location>
    </subcellularLocation>
</comment>
<evidence type="ECO:0000313" key="6">
    <source>
        <dbReference type="Proteomes" id="UP000740413"/>
    </source>
</evidence>
<dbReference type="CDD" id="cd14659">
    <property type="entry name" value="Imelysin-like_IPPA"/>
    <property type="match status" value="1"/>
</dbReference>
<feature type="chain" id="PRO_5045252067" evidence="3">
    <location>
        <begin position="19"/>
        <end position="368"/>
    </location>
</feature>
<organism evidence="5 6">
    <name type="scientific">Zobellia barbeyronii</name>
    <dbReference type="NCBI Taxonomy" id="2748009"/>
    <lineage>
        <taxon>Bacteria</taxon>
        <taxon>Pseudomonadati</taxon>
        <taxon>Bacteroidota</taxon>
        <taxon>Flavobacteriia</taxon>
        <taxon>Flavobacteriales</taxon>
        <taxon>Flavobacteriaceae</taxon>
        <taxon>Zobellia</taxon>
    </lineage>
</organism>
<protein>
    <submittedName>
        <fullName evidence="5">Imelysin family protein</fullName>
    </submittedName>
</protein>
<dbReference type="RefSeq" id="WP_214612728.1">
    <property type="nucleotide sequence ID" value="NZ_JACATN010000004.1"/>
</dbReference>
<feature type="domain" description="Imelysin-like" evidence="4">
    <location>
        <begin position="64"/>
        <end position="348"/>
    </location>
</feature>
<accession>A0ABS5WHL1</accession>
<feature type="signal peptide" evidence="3">
    <location>
        <begin position="1"/>
        <end position="18"/>
    </location>
</feature>
<reference evidence="5 6" key="1">
    <citation type="submission" date="2020-06" db="EMBL/GenBank/DDBJ databases">
        <authorList>
            <person name="Isaeva M.P."/>
            <person name="Chernysheva N.Y."/>
        </authorList>
    </citation>
    <scope>NUCLEOTIDE SEQUENCE [LARGE SCALE GENOMIC DNA]</scope>
    <source>
        <strain evidence="5 6">KMM 6746</strain>
    </source>
</reference>
<evidence type="ECO:0000313" key="5">
    <source>
        <dbReference type="EMBL" id="MBT2162747.1"/>
    </source>
</evidence>
<dbReference type="InterPro" id="IPR038352">
    <property type="entry name" value="Imelysin_sf"/>
</dbReference>
<evidence type="ECO:0000256" key="1">
    <source>
        <dbReference type="ARBA" id="ARBA00004196"/>
    </source>
</evidence>
<keyword evidence="2 3" id="KW-0732">Signal</keyword>